<evidence type="ECO:0000259" key="11">
    <source>
        <dbReference type="Pfam" id="PF00294"/>
    </source>
</evidence>
<comment type="cofactor">
    <cofactor evidence="9">
        <name>Mg(2+)</name>
        <dbReference type="ChEBI" id="CHEBI:18420"/>
    </cofactor>
    <text evidence="9">Requires a divalent cation, most likely magnesium in vivo, as an electrophilic catalyst to aid phosphoryl group transfer. It is the chelate of the metal and the nucleotide that is the actual substrate.</text>
</comment>
<dbReference type="InterPro" id="IPR036452">
    <property type="entry name" value="Ribo_hydro-like"/>
</dbReference>
<comment type="activity regulation">
    <text evidence="9">Activated by a monovalent cation that binds near, but not in, the active site. The most likely occupant of the site in vivo is potassium. Ion binding induces a conformational change that may alter substrate affinity.</text>
</comment>
<comment type="similarity">
    <text evidence="9">Belongs to the carbohydrate kinase PfkB family. Ribokinase subfamily.</text>
</comment>
<feature type="binding site" evidence="9">
    <location>
        <position position="287"/>
    </location>
    <ligand>
        <name>ATP</name>
        <dbReference type="ChEBI" id="CHEBI:30616"/>
    </ligand>
</feature>
<dbReference type="InterPro" id="IPR011877">
    <property type="entry name" value="Ribokinase"/>
</dbReference>
<sequence length="416" mass="42822">MTKGVRNTLAITELLGHPEVKVYKGLPHSSTTDSFTVGEISAFIHGVNGIGDVEIPDSSRAPETESASSSAKRSASDRWLYSSTTTKGNAMTASDILAALDRIQGTVCVVGSMNADYTVVTERLPGPGETVTGGPLQVLPGGKSGNQAAAAARIGATVYMFGAVGSDANAEFLLGALREAGVDTQHVRHVPGASGTTVITVDANGENTIVYSPGSNAQVSVDYIEAMRGELTSANVLGLCLESPIETVTAAARIGHEAGVPVLLNNSPFTPVLPDELVQLADILLVNEHEMAQMFGIAEPEDGDWSGFDWLAAADRMRGLGFDRAIVTLGGDGSMVLDASCAVASVTRIAPVRVEAVDTTGCGDSFMGAVLAGLASGFELREAAQLASFVSAYAATGLGAQASYGSAAQIRELFVP</sequence>
<feature type="binding site" evidence="9">
    <location>
        <position position="242"/>
    </location>
    <ligand>
        <name>substrate</name>
    </ligand>
</feature>
<dbReference type="Gene3D" id="3.90.245.10">
    <property type="entry name" value="Ribonucleoside hydrolase-like"/>
    <property type="match status" value="1"/>
</dbReference>
<keyword evidence="2 9" id="KW-0479">Metal-binding</keyword>
<evidence type="ECO:0000256" key="3">
    <source>
        <dbReference type="ARBA" id="ARBA00022741"/>
    </source>
</evidence>
<feature type="region of interest" description="Disordered" evidence="10">
    <location>
        <begin position="53"/>
        <end position="79"/>
    </location>
</feature>
<name>A0A8U0LL22_BIFLI</name>
<evidence type="ECO:0000256" key="4">
    <source>
        <dbReference type="ARBA" id="ARBA00022777"/>
    </source>
</evidence>
<dbReference type="SUPFAM" id="SSF53613">
    <property type="entry name" value="Ribokinase-like"/>
    <property type="match status" value="1"/>
</dbReference>
<comment type="function">
    <text evidence="9">Catalyzes the phosphorylation of ribose at O-5 in a reaction requiring ATP and magnesium. The resulting D-ribose-5-phosphate can then be used either for sythesis of nucleotides, histidine, and tryptophan, or as a component of the pentose phosphate pathway.</text>
</comment>
<protein>
    <recommendedName>
        <fullName evidence="9">Ribokinase</fullName>
        <shortName evidence="9">RK</shortName>
        <ecNumber evidence="9">2.7.1.15</ecNumber>
    </recommendedName>
</protein>
<comment type="subcellular location">
    <subcellularLocation>
        <location evidence="9">Cytoplasm</location>
    </subcellularLocation>
</comment>
<dbReference type="Proteomes" id="UP000494246">
    <property type="component" value="Unassembled WGS sequence"/>
</dbReference>
<comment type="pathway">
    <text evidence="9">Carbohydrate metabolism; D-ribose degradation; D-ribose 5-phosphate from beta-D-ribopyranose: step 2/2.</text>
</comment>
<feature type="binding site" evidence="9">
    <location>
        <position position="403"/>
    </location>
    <ligand>
        <name>K(+)</name>
        <dbReference type="ChEBI" id="CHEBI:29103"/>
    </ligand>
</feature>
<keyword evidence="3 9" id="KW-0547">Nucleotide-binding</keyword>
<feature type="binding site" evidence="9">
    <location>
        <position position="397"/>
    </location>
    <ligand>
        <name>K(+)</name>
        <dbReference type="ChEBI" id="CHEBI:29103"/>
    </ligand>
</feature>
<feature type="active site" description="Proton acceptor" evidence="9">
    <location>
        <position position="364"/>
    </location>
</feature>
<feature type="domain" description="Carbohydrate kinase PfkB" evidence="11">
    <location>
        <begin position="106"/>
        <end position="403"/>
    </location>
</feature>
<dbReference type="CDD" id="cd01174">
    <property type="entry name" value="ribokinase"/>
    <property type="match status" value="1"/>
</dbReference>
<evidence type="ECO:0000256" key="8">
    <source>
        <dbReference type="ARBA" id="ARBA00023277"/>
    </source>
</evidence>
<keyword evidence="5 9" id="KW-0067">ATP-binding</keyword>
<dbReference type="PRINTS" id="PR00990">
    <property type="entry name" value="RIBOKINASE"/>
</dbReference>
<comment type="subunit">
    <text evidence="9">Homodimer.</text>
</comment>
<evidence type="ECO:0000256" key="9">
    <source>
        <dbReference type="HAMAP-Rule" id="MF_01987"/>
    </source>
</evidence>
<feature type="binding site" evidence="9">
    <location>
        <position position="364"/>
    </location>
    <ligand>
        <name>substrate</name>
    </ligand>
</feature>
<keyword evidence="1 9" id="KW-0808">Transferase</keyword>
<comment type="caution">
    <text evidence="9">Lacks conserved residue(s) required for the propagation of feature annotation.</text>
</comment>
<dbReference type="GO" id="GO:0016799">
    <property type="term" value="F:hydrolase activity, hydrolyzing N-glycosyl compounds"/>
    <property type="evidence" value="ECO:0007669"/>
    <property type="project" value="InterPro"/>
</dbReference>
<dbReference type="GO" id="GO:0005524">
    <property type="term" value="F:ATP binding"/>
    <property type="evidence" value="ECO:0007669"/>
    <property type="project" value="UniProtKB-UniRule"/>
</dbReference>
<feature type="binding site" evidence="9">
    <location>
        <begin position="142"/>
        <end position="146"/>
    </location>
    <ligand>
        <name>substrate</name>
    </ligand>
</feature>
<keyword evidence="8 9" id="KW-0119">Carbohydrate metabolism</keyword>
<dbReference type="Gene3D" id="3.40.1190.20">
    <property type="match status" value="1"/>
</dbReference>
<feature type="binding site" evidence="9">
    <location>
        <position position="358"/>
    </location>
    <ligand>
        <name>K(+)</name>
        <dbReference type="ChEBI" id="CHEBI:29103"/>
    </ligand>
</feature>
<dbReference type="HAMAP" id="MF_01987">
    <property type="entry name" value="Ribokinase"/>
    <property type="match status" value="1"/>
</dbReference>
<dbReference type="PANTHER" id="PTHR10584:SF166">
    <property type="entry name" value="RIBOKINASE"/>
    <property type="match status" value="1"/>
</dbReference>
<dbReference type="InterPro" id="IPR029056">
    <property type="entry name" value="Ribokinase-like"/>
</dbReference>
<evidence type="ECO:0000256" key="1">
    <source>
        <dbReference type="ARBA" id="ARBA00022679"/>
    </source>
</evidence>
<dbReference type="InterPro" id="IPR002139">
    <property type="entry name" value="Ribo/fructo_kinase"/>
</dbReference>
<dbReference type="GO" id="GO:0005829">
    <property type="term" value="C:cytosol"/>
    <property type="evidence" value="ECO:0007669"/>
    <property type="project" value="TreeGrafter"/>
</dbReference>
<comment type="catalytic activity">
    <reaction evidence="9">
        <text>D-ribose + ATP = D-ribose 5-phosphate + ADP + H(+)</text>
        <dbReference type="Rhea" id="RHEA:13697"/>
        <dbReference type="ChEBI" id="CHEBI:15378"/>
        <dbReference type="ChEBI" id="CHEBI:30616"/>
        <dbReference type="ChEBI" id="CHEBI:47013"/>
        <dbReference type="ChEBI" id="CHEBI:78346"/>
        <dbReference type="ChEBI" id="CHEBI:456216"/>
        <dbReference type="EC" id="2.7.1.15"/>
    </reaction>
</comment>
<evidence type="ECO:0000256" key="10">
    <source>
        <dbReference type="SAM" id="MobiDB-lite"/>
    </source>
</evidence>
<evidence type="ECO:0000256" key="2">
    <source>
        <dbReference type="ARBA" id="ARBA00022723"/>
    </source>
</evidence>
<evidence type="ECO:0000256" key="5">
    <source>
        <dbReference type="ARBA" id="ARBA00022840"/>
    </source>
</evidence>
<organism evidence="12 13">
    <name type="scientific">Bifidobacterium longum subsp. infantis</name>
    <dbReference type="NCBI Taxonomy" id="1682"/>
    <lineage>
        <taxon>Bacteria</taxon>
        <taxon>Bacillati</taxon>
        <taxon>Actinomycetota</taxon>
        <taxon>Actinomycetes</taxon>
        <taxon>Bifidobacteriales</taxon>
        <taxon>Bifidobacteriaceae</taxon>
        <taxon>Bifidobacterium</taxon>
    </lineage>
</organism>
<keyword evidence="6 9" id="KW-0460">Magnesium</keyword>
<dbReference type="Pfam" id="PF00294">
    <property type="entry name" value="PfkB"/>
    <property type="match status" value="1"/>
</dbReference>
<feature type="binding site" evidence="9">
    <location>
        <begin position="114"/>
        <end position="116"/>
    </location>
    <ligand>
        <name>substrate</name>
    </ligand>
</feature>
<gene>
    <name evidence="12" type="primary">rbsK_2</name>
    <name evidence="9" type="synonym">rbsK</name>
    <name evidence="12" type="ORF">BIFLH23_01913</name>
</gene>
<reference evidence="12 13" key="1">
    <citation type="submission" date="2019-10" db="EMBL/GenBank/DDBJ databases">
        <authorList>
            <consortium name="Melissa Lawson"/>
            <person name="O'neill I."/>
        </authorList>
    </citation>
    <scope>NUCLEOTIDE SEQUENCE [LARGE SCALE GENOMIC DNA]</scope>
    <source>
        <strain evidence="12">LH_23</strain>
    </source>
</reference>
<feature type="binding site" evidence="9">
    <location>
        <position position="360"/>
    </location>
    <ligand>
        <name>K(+)</name>
        <dbReference type="ChEBI" id="CHEBI:29103"/>
    </ligand>
</feature>
<feature type="binding site" evidence="9">
    <location>
        <position position="399"/>
    </location>
    <ligand>
        <name>K(+)</name>
        <dbReference type="ChEBI" id="CHEBI:29103"/>
    </ligand>
</feature>
<evidence type="ECO:0000256" key="7">
    <source>
        <dbReference type="ARBA" id="ARBA00022958"/>
    </source>
</evidence>
<dbReference type="EC" id="2.7.1.15" evidence="9"/>
<keyword evidence="7 9" id="KW-0630">Potassium</keyword>
<feature type="binding site" evidence="9">
    <location>
        <begin position="363"/>
        <end position="364"/>
    </location>
    <ligand>
        <name>ATP</name>
        <dbReference type="ChEBI" id="CHEBI:30616"/>
    </ligand>
</feature>
<dbReference type="GO" id="GO:0019303">
    <property type="term" value="P:D-ribose catabolic process"/>
    <property type="evidence" value="ECO:0007669"/>
    <property type="project" value="UniProtKB-UniRule"/>
</dbReference>
<proteinExistence type="inferred from homology"/>
<evidence type="ECO:0000313" key="13">
    <source>
        <dbReference type="Proteomes" id="UP000494246"/>
    </source>
</evidence>
<dbReference type="GO" id="GO:0004747">
    <property type="term" value="F:ribokinase activity"/>
    <property type="evidence" value="ECO:0007669"/>
    <property type="project" value="UniProtKB-UniRule"/>
</dbReference>
<comment type="caution">
    <text evidence="12">The sequence shown here is derived from an EMBL/GenBank/DDBJ whole genome shotgun (WGS) entry which is preliminary data.</text>
</comment>
<dbReference type="InterPro" id="IPR011611">
    <property type="entry name" value="PfkB_dom"/>
</dbReference>
<feature type="binding site" evidence="9">
    <location>
        <begin position="328"/>
        <end position="333"/>
    </location>
    <ligand>
        <name>ATP</name>
        <dbReference type="ChEBI" id="CHEBI:30616"/>
    </ligand>
</feature>
<dbReference type="PANTHER" id="PTHR10584">
    <property type="entry name" value="SUGAR KINASE"/>
    <property type="match status" value="1"/>
</dbReference>
<evidence type="ECO:0000256" key="6">
    <source>
        <dbReference type="ARBA" id="ARBA00022842"/>
    </source>
</evidence>
<keyword evidence="4 9" id="KW-0418">Kinase</keyword>
<evidence type="ECO:0000313" key="12">
    <source>
        <dbReference type="EMBL" id="VWQ37805.1"/>
    </source>
</evidence>
<feature type="binding site" evidence="9">
    <location>
        <position position="394"/>
    </location>
    <ligand>
        <name>K(+)</name>
        <dbReference type="ChEBI" id="CHEBI:29103"/>
    </ligand>
</feature>
<dbReference type="GO" id="GO:0046872">
    <property type="term" value="F:metal ion binding"/>
    <property type="evidence" value="ECO:0007669"/>
    <property type="project" value="UniProtKB-KW"/>
</dbReference>
<dbReference type="SUPFAM" id="SSF53590">
    <property type="entry name" value="Nucleoside hydrolase"/>
    <property type="match status" value="1"/>
</dbReference>
<accession>A0A8U0LL22</accession>
<dbReference type="EMBL" id="CABWKH010000026">
    <property type="protein sequence ID" value="VWQ37805.1"/>
    <property type="molecule type" value="Genomic_DNA"/>
</dbReference>
<keyword evidence="9" id="KW-0963">Cytoplasm</keyword>
<dbReference type="AlphaFoldDB" id="A0A8U0LL22"/>